<dbReference type="OrthoDB" id="7273250at2"/>
<organism evidence="2 3">
    <name type="scientific">Gluconobacter wancherniae NBRC 103581</name>
    <dbReference type="NCBI Taxonomy" id="656744"/>
    <lineage>
        <taxon>Bacteria</taxon>
        <taxon>Pseudomonadati</taxon>
        <taxon>Pseudomonadota</taxon>
        <taxon>Alphaproteobacteria</taxon>
        <taxon>Acetobacterales</taxon>
        <taxon>Acetobacteraceae</taxon>
        <taxon>Gluconobacter</taxon>
    </lineage>
</organism>
<evidence type="ECO:0000313" key="2">
    <source>
        <dbReference type="EMBL" id="GEK94010.1"/>
    </source>
</evidence>
<feature type="transmembrane region" description="Helical" evidence="1">
    <location>
        <begin position="58"/>
        <end position="76"/>
    </location>
</feature>
<keyword evidence="3" id="KW-1185">Reference proteome</keyword>
<evidence type="ECO:0008006" key="4">
    <source>
        <dbReference type="Google" id="ProtNLM"/>
    </source>
</evidence>
<dbReference type="Proteomes" id="UP000321230">
    <property type="component" value="Unassembled WGS sequence"/>
</dbReference>
<accession>A0A511B0M8</accession>
<gene>
    <name evidence="2" type="ORF">GWA01_17800</name>
</gene>
<proteinExistence type="predicted"/>
<sequence length="82" mass="9198">MKKCNTPTAQNVAGEVAKKQSCCTKMKNCCQHMGRAREVGMAGMTALAMFGPKRFRPYFQHILAVITVVTATVQFFRRRKEG</sequence>
<reference evidence="2 3" key="1">
    <citation type="submission" date="2019-07" db="EMBL/GenBank/DDBJ databases">
        <title>Whole genome shotgun sequence of Gluconobacter wancherniae NBRC 103581.</title>
        <authorList>
            <person name="Hosoyama A."/>
            <person name="Uohara A."/>
            <person name="Ohji S."/>
            <person name="Ichikawa N."/>
        </authorList>
    </citation>
    <scope>NUCLEOTIDE SEQUENCE [LARGE SCALE GENOMIC DNA]</scope>
    <source>
        <strain evidence="2 3">NBRC 103581</strain>
    </source>
</reference>
<dbReference type="EMBL" id="BJUZ01000002">
    <property type="protein sequence ID" value="GEK94010.1"/>
    <property type="molecule type" value="Genomic_DNA"/>
</dbReference>
<keyword evidence="1" id="KW-0812">Transmembrane</keyword>
<name>A0A511B0M8_9PROT</name>
<comment type="caution">
    <text evidence="2">The sequence shown here is derived from an EMBL/GenBank/DDBJ whole genome shotgun (WGS) entry which is preliminary data.</text>
</comment>
<dbReference type="RefSeq" id="WP_146796544.1">
    <property type="nucleotide sequence ID" value="NZ_BARC01000007.1"/>
</dbReference>
<evidence type="ECO:0000256" key="1">
    <source>
        <dbReference type="SAM" id="Phobius"/>
    </source>
</evidence>
<dbReference type="AlphaFoldDB" id="A0A511B0M8"/>
<keyword evidence="1" id="KW-1133">Transmembrane helix</keyword>
<keyword evidence="1" id="KW-0472">Membrane</keyword>
<evidence type="ECO:0000313" key="3">
    <source>
        <dbReference type="Proteomes" id="UP000321230"/>
    </source>
</evidence>
<protein>
    <recommendedName>
        <fullName evidence="4">Transmembrane protein</fullName>
    </recommendedName>
</protein>